<sequence>MAKKYQAIETKIHWITWTAMASIFVLLVTLIVVLQPSRETVFYDSYLATTTETNFEKKLPRDNKFQFVDSLEDGFLGLSKGLYTIGKNDSNLTIVFFGEPSNAQSANHIANVYARLYGSSLVDPTIAASDLYTELEDQVTLYYFEQKAAQFEGTVKSLNEYYDAEINATALPLVLVLLNNEVLTYAVLSDANIPLQLVNFYDSVLALEEVQALLN</sequence>
<protein>
    <submittedName>
        <fullName evidence="2">Uncharacterized protein</fullName>
    </submittedName>
</protein>
<dbReference type="KEGG" id="aoc:Aocu_06280"/>
<keyword evidence="1" id="KW-1133">Transmembrane helix</keyword>
<dbReference type="HOGENOM" id="CLU_1275403_0_0_14"/>
<feature type="transmembrane region" description="Helical" evidence="1">
    <location>
        <begin position="12"/>
        <end position="34"/>
    </location>
</feature>
<dbReference type="Proteomes" id="UP000032434">
    <property type="component" value="Chromosome 1"/>
</dbReference>
<name>A0A061AGN2_9MOLU</name>
<dbReference type="STRING" id="35623.Aocu_06280"/>
<dbReference type="PATRIC" id="fig|35623.3.peg.628"/>
<keyword evidence="1" id="KW-0812">Transmembrane</keyword>
<evidence type="ECO:0000256" key="1">
    <source>
        <dbReference type="SAM" id="Phobius"/>
    </source>
</evidence>
<keyword evidence="3" id="KW-1185">Reference proteome</keyword>
<dbReference type="RefSeq" id="WP_045749217.1">
    <property type="nucleotide sequence ID" value="NZ_FUZK01000001.1"/>
</dbReference>
<evidence type="ECO:0000313" key="3">
    <source>
        <dbReference type="Proteomes" id="UP000032434"/>
    </source>
</evidence>
<reference evidence="3" key="1">
    <citation type="submission" date="2014-05" db="EMBL/GenBank/DDBJ databases">
        <authorList>
            <person name="Kube M."/>
        </authorList>
    </citation>
    <scope>NUCLEOTIDE SEQUENCE [LARGE SCALE GENOMIC DNA]</scope>
</reference>
<accession>A0A061AGN2</accession>
<dbReference type="InParanoid" id="A0A061AGN2"/>
<dbReference type="AlphaFoldDB" id="A0A061AGN2"/>
<evidence type="ECO:0000313" key="2">
    <source>
        <dbReference type="EMBL" id="CDR30701.1"/>
    </source>
</evidence>
<gene>
    <name evidence="2" type="ORF">Aocu_06280</name>
</gene>
<proteinExistence type="predicted"/>
<organism evidence="2 3">
    <name type="scientific">Acholeplasma oculi</name>
    <dbReference type="NCBI Taxonomy" id="35623"/>
    <lineage>
        <taxon>Bacteria</taxon>
        <taxon>Bacillati</taxon>
        <taxon>Mycoplasmatota</taxon>
        <taxon>Mollicutes</taxon>
        <taxon>Acholeplasmatales</taxon>
        <taxon>Acholeplasmataceae</taxon>
        <taxon>Acholeplasma</taxon>
    </lineage>
</organism>
<dbReference type="EMBL" id="LK028559">
    <property type="protein sequence ID" value="CDR30701.1"/>
    <property type="molecule type" value="Genomic_DNA"/>
</dbReference>
<keyword evidence="1" id="KW-0472">Membrane</keyword>
<dbReference type="OrthoDB" id="384485at2"/>